<dbReference type="PROSITE" id="PS51186">
    <property type="entry name" value="GNAT"/>
    <property type="match status" value="1"/>
</dbReference>
<proteinExistence type="predicted"/>
<dbReference type="SUPFAM" id="SSF55729">
    <property type="entry name" value="Acyl-CoA N-acyltransferases (Nat)"/>
    <property type="match status" value="1"/>
</dbReference>
<dbReference type="Gene3D" id="3.40.630.30">
    <property type="match status" value="1"/>
</dbReference>
<sequence length="218" mass="23589">MASNASDELIGTWVAGWAGARGYETRNEGRVHAALRHDTTEDWEYVIYGPSKEELAAVAETLKKHPTRRLTAFDTSVDELLANASSAGLKVVSDDEALMVTELAVHDVEVPLPPDGFVFQIERDGTHAYVSLHPEANQDVVAASGHVSAVEGFAIFDRIITGPDFRRKGLGTLIMRALASLAQEHYVDEGLLIASVDGQQLYASLGWTSLGQVVVFKA</sequence>
<name>A0A4Y4DJ37_GLUUR</name>
<feature type="domain" description="N-acetyltransferase" evidence="1">
    <location>
        <begin position="89"/>
        <end position="218"/>
    </location>
</feature>
<gene>
    <name evidence="2" type="ORF">AUR04nite_08510</name>
</gene>
<accession>A0A4Y4DJ37</accession>
<dbReference type="OrthoDB" id="4966223at2"/>
<evidence type="ECO:0000259" key="1">
    <source>
        <dbReference type="PROSITE" id="PS51186"/>
    </source>
</evidence>
<dbReference type="InterPro" id="IPR000182">
    <property type="entry name" value="GNAT_dom"/>
</dbReference>
<dbReference type="GO" id="GO:0016747">
    <property type="term" value="F:acyltransferase activity, transferring groups other than amino-acyl groups"/>
    <property type="evidence" value="ECO:0007669"/>
    <property type="project" value="InterPro"/>
</dbReference>
<evidence type="ECO:0000313" key="3">
    <source>
        <dbReference type="Proteomes" id="UP000316612"/>
    </source>
</evidence>
<organism evidence="2 3">
    <name type="scientific">Glutamicibacter uratoxydans</name>
    <name type="common">Arthrobacter uratoxydans</name>
    <dbReference type="NCBI Taxonomy" id="43667"/>
    <lineage>
        <taxon>Bacteria</taxon>
        <taxon>Bacillati</taxon>
        <taxon>Actinomycetota</taxon>
        <taxon>Actinomycetes</taxon>
        <taxon>Micrococcales</taxon>
        <taxon>Micrococcaceae</taxon>
        <taxon>Glutamicibacter</taxon>
    </lineage>
</organism>
<dbReference type="InterPro" id="IPR016181">
    <property type="entry name" value="Acyl_CoA_acyltransferase"/>
</dbReference>
<protein>
    <recommendedName>
        <fullName evidence="1">N-acetyltransferase domain-containing protein</fullName>
    </recommendedName>
</protein>
<comment type="caution">
    <text evidence="2">The sequence shown here is derived from an EMBL/GenBank/DDBJ whole genome shotgun (WGS) entry which is preliminary data.</text>
</comment>
<dbReference type="AlphaFoldDB" id="A0A4Y4DJ37"/>
<evidence type="ECO:0000313" key="2">
    <source>
        <dbReference type="EMBL" id="GED05319.1"/>
    </source>
</evidence>
<dbReference type="EMBL" id="BJNY01000004">
    <property type="protein sequence ID" value="GED05319.1"/>
    <property type="molecule type" value="Genomic_DNA"/>
</dbReference>
<reference evidence="2 3" key="1">
    <citation type="submission" date="2019-06" db="EMBL/GenBank/DDBJ databases">
        <title>Whole genome shotgun sequence of Glutamicibacter uratoxydans NBRC 15515.</title>
        <authorList>
            <person name="Hosoyama A."/>
            <person name="Uohara A."/>
            <person name="Ohji S."/>
            <person name="Ichikawa N."/>
        </authorList>
    </citation>
    <scope>NUCLEOTIDE SEQUENCE [LARGE SCALE GENOMIC DNA]</scope>
    <source>
        <strain evidence="2 3">NBRC 15515</strain>
    </source>
</reference>
<keyword evidence="3" id="KW-1185">Reference proteome</keyword>
<dbReference type="Pfam" id="PF13508">
    <property type="entry name" value="Acetyltransf_7"/>
    <property type="match status" value="1"/>
</dbReference>
<dbReference type="RefSeq" id="WP_141362271.1">
    <property type="nucleotide sequence ID" value="NZ_BAAAJL010000001.1"/>
</dbReference>
<dbReference type="Proteomes" id="UP000316612">
    <property type="component" value="Unassembled WGS sequence"/>
</dbReference>